<organism evidence="1 2">
    <name type="scientific">Elysia marginata</name>
    <dbReference type="NCBI Taxonomy" id="1093978"/>
    <lineage>
        <taxon>Eukaryota</taxon>
        <taxon>Metazoa</taxon>
        <taxon>Spiralia</taxon>
        <taxon>Lophotrochozoa</taxon>
        <taxon>Mollusca</taxon>
        <taxon>Gastropoda</taxon>
        <taxon>Heterobranchia</taxon>
        <taxon>Euthyneura</taxon>
        <taxon>Panpulmonata</taxon>
        <taxon>Sacoglossa</taxon>
        <taxon>Placobranchoidea</taxon>
        <taxon>Plakobranchidae</taxon>
        <taxon>Elysia</taxon>
    </lineage>
</organism>
<dbReference type="EMBL" id="BMAT01011259">
    <property type="protein sequence ID" value="GFR69092.1"/>
    <property type="molecule type" value="Genomic_DNA"/>
</dbReference>
<proteinExistence type="predicted"/>
<evidence type="ECO:0000313" key="1">
    <source>
        <dbReference type="EMBL" id="GFR69092.1"/>
    </source>
</evidence>
<protein>
    <submittedName>
        <fullName evidence="1">Uncharacterized protein</fullName>
    </submittedName>
</protein>
<sequence>MSTALMGRVEGCRKRRRPAMSLMGNITTITGLSLGEVVYLSRDREGWRTVVAFIGGATIEHGVADDCHKVTTTTTAFTITQNIITYNDIIIIINNKNNYNSNCKKN</sequence>
<keyword evidence="2" id="KW-1185">Reference proteome</keyword>
<accession>A0AAV4F7A9</accession>
<reference evidence="1 2" key="1">
    <citation type="journal article" date="2021" name="Elife">
        <title>Chloroplast acquisition without the gene transfer in kleptoplastic sea slugs, Plakobranchus ocellatus.</title>
        <authorList>
            <person name="Maeda T."/>
            <person name="Takahashi S."/>
            <person name="Yoshida T."/>
            <person name="Shimamura S."/>
            <person name="Takaki Y."/>
            <person name="Nagai Y."/>
            <person name="Toyoda A."/>
            <person name="Suzuki Y."/>
            <person name="Arimoto A."/>
            <person name="Ishii H."/>
            <person name="Satoh N."/>
            <person name="Nishiyama T."/>
            <person name="Hasebe M."/>
            <person name="Maruyama T."/>
            <person name="Minagawa J."/>
            <person name="Obokata J."/>
            <person name="Shigenobu S."/>
        </authorList>
    </citation>
    <scope>NUCLEOTIDE SEQUENCE [LARGE SCALE GENOMIC DNA]</scope>
</reference>
<dbReference type="Proteomes" id="UP000762676">
    <property type="component" value="Unassembled WGS sequence"/>
</dbReference>
<comment type="caution">
    <text evidence="1">The sequence shown here is derived from an EMBL/GenBank/DDBJ whole genome shotgun (WGS) entry which is preliminary data.</text>
</comment>
<evidence type="ECO:0000313" key="2">
    <source>
        <dbReference type="Proteomes" id="UP000762676"/>
    </source>
</evidence>
<gene>
    <name evidence="1" type="ORF">ElyMa_005621500</name>
</gene>
<name>A0AAV4F7A9_9GAST</name>
<dbReference type="AlphaFoldDB" id="A0AAV4F7A9"/>